<gene>
    <name evidence="1" type="ORF">BAE39_27505</name>
</gene>
<reference evidence="2" key="1">
    <citation type="submission" date="2016-06" db="EMBL/GenBank/DDBJ databases">
        <title>NZP2037 Pacbio-Illumina hybrid assembly.</title>
        <authorList>
            <person name="Ramsay J.P."/>
        </authorList>
    </citation>
    <scope>NUCLEOTIDE SEQUENCE [LARGE SCALE GENOMIC DNA]</scope>
    <source>
        <strain evidence="2">R7ANS::ICEMlSym2042</strain>
    </source>
</reference>
<dbReference type="AlphaFoldDB" id="A0A1A5ILW7"/>
<evidence type="ECO:0000313" key="1">
    <source>
        <dbReference type="EMBL" id="OBP80060.1"/>
    </source>
</evidence>
<accession>A0A1A5ILW7</accession>
<proteinExistence type="predicted"/>
<evidence type="ECO:0000313" key="2">
    <source>
        <dbReference type="Proteomes" id="UP000093748"/>
    </source>
</evidence>
<protein>
    <submittedName>
        <fullName evidence="1">Uncharacterized protein</fullName>
    </submittedName>
</protein>
<comment type="caution">
    <text evidence="1">The sequence shown here is derived from an EMBL/GenBank/DDBJ whole genome shotgun (WGS) entry which is preliminary data.</text>
</comment>
<sequence>MLPKLYSLPLAAEGHSETIDTNTRLNQNVETLARALEDRSVDSLPALAIRAANAERAPLR</sequence>
<dbReference type="EMBL" id="LZTJ01000002">
    <property type="protein sequence ID" value="OBP80060.1"/>
    <property type="molecule type" value="Genomic_DNA"/>
</dbReference>
<dbReference type="Proteomes" id="UP000093748">
    <property type="component" value="Unassembled WGS sequence"/>
</dbReference>
<organism evidence="1 2">
    <name type="scientific">Rhizobium loti</name>
    <name type="common">Mesorhizobium loti</name>
    <dbReference type="NCBI Taxonomy" id="381"/>
    <lineage>
        <taxon>Bacteria</taxon>
        <taxon>Pseudomonadati</taxon>
        <taxon>Pseudomonadota</taxon>
        <taxon>Alphaproteobacteria</taxon>
        <taxon>Hyphomicrobiales</taxon>
        <taxon>Phyllobacteriaceae</taxon>
        <taxon>Mesorhizobium</taxon>
    </lineage>
</organism>
<name>A0A1A5ILW7_RHILI</name>